<dbReference type="GO" id="GO:0006520">
    <property type="term" value="P:amino acid metabolic process"/>
    <property type="evidence" value="ECO:0007669"/>
    <property type="project" value="InterPro"/>
</dbReference>
<reference evidence="9" key="1">
    <citation type="submission" date="2020-04" db="EMBL/GenBank/DDBJ databases">
        <title>A desert anoxygenic phototrophic bacterium fixes CO2 using RubisCO under aerobic conditions.</title>
        <authorList>
            <person name="Tang K."/>
        </authorList>
    </citation>
    <scope>NUCLEOTIDE SEQUENCE [LARGE SCALE GENOMIC DNA]</scope>
    <source>
        <strain evidence="9">MIMtkB3</strain>
    </source>
</reference>
<proteinExistence type="inferred from homology"/>
<comment type="similarity">
    <text evidence="2">Belongs to the class-I pyridoxal-phosphate-dependent aminotransferase family.</text>
</comment>
<keyword evidence="10" id="KW-1185">Reference proteome</keyword>
<dbReference type="InterPro" id="IPR015421">
    <property type="entry name" value="PyrdxlP-dep_Trfase_major"/>
</dbReference>
<comment type="catalytic activity">
    <reaction evidence="7">
        <text>L-aspartate + 2-oxoglutarate = oxaloacetate + L-glutamate</text>
        <dbReference type="Rhea" id="RHEA:21824"/>
        <dbReference type="ChEBI" id="CHEBI:16452"/>
        <dbReference type="ChEBI" id="CHEBI:16810"/>
        <dbReference type="ChEBI" id="CHEBI:29985"/>
        <dbReference type="ChEBI" id="CHEBI:29991"/>
        <dbReference type="EC" id="2.6.1.1"/>
    </reaction>
</comment>
<evidence type="ECO:0000256" key="4">
    <source>
        <dbReference type="ARBA" id="ARBA00022576"/>
    </source>
</evidence>
<evidence type="ECO:0000256" key="3">
    <source>
        <dbReference type="ARBA" id="ARBA00012753"/>
    </source>
</evidence>
<evidence type="ECO:0000256" key="2">
    <source>
        <dbReference type="ARBA" id="ARBA00007441"/>
    </source>
</evidence>
<dbReference type="AlphaFoldDB" id="A0A858R388"/>
<comment type="cofactor">
    <cofactor evidence="1">
        <name>pyridoxal 5'-phosphate</name>
        <dbReference type="ChEBI" id="CHEBI:597326"/>
    </cofactor>
</comment>
<dbReference type="InterPro" id="IPR015424">
    <property type="entry name" value="PyrdxlP-dep_Trfase"/>
</dbReference>
<dbReference type="KEGG" id="acru:HHL28_00835"/>
<keyword evidence="6" id="KW-0663">Pyridoxal phosphate</keyword>
<dbReference type="Gene3D" id="3.40.640.10">
    <property type="entry name" value="Type I PLP-dependent aspartate aminotransferase-like (Major domain)"/>
    <property type="match status" value="1"/>
</dbReference>
<evidence type="ECO:0000259" key="8">
    <source>
        <dbReference type="Pfam" id="PF00155"/>
    </source>
</evidence>
<evidence type="ECO:0000256" key="6">
    <source>
        <dbReference type="ARBA" id="ARBA00022898"/>
    </source>
</evidence>
<sequence>MTVYHDVPGLRPVVAGLEETRIVQMVQYGRGRPGLIPLWVGEGDIPTPDFIREACDRGIRDGRVFYTWQRGLPELREALGAYMTRLHATPNGAPPVLADRVTITSSGMQGIMLTVQALVGPGDEVVVVTPVWPNVMSAVRLMGGVVVPVPLDPAPEGWALDLGKLAAAIGPRTKAVFVNSPSNPTGWTLDRPTLRAVWDLVRGRDVWLVADEVYTRLTYEQPVAPSFLELAEADDKLIVVNSFSKNWCMTGWRLGWLTTPPALGDALEKLVQLNTSGTAEFIQYAGLVAVEQGEPFLADMLARCRQGRDIITRALNQVPGVTVAPPPGAFYGFLRLEGVTDSMDFARRLVDRANVGLAPGSAFGPGGEGSLRLCFASSPTLLEEAMARLVPALGEMLASRFGGVEERLGHG</sequence>
<dbReference type="PANTHER" id="PTHR46383:SF1">
    <property type="entry name" value="ASPARTATE AMINOTRANSFERASE"/>
    <property type="match status" value="1"/>
</dbReference>
<dbReference type="Proteomes" id="UP000501891">
    <property type="component" value="Chromosome"/>
</dbReference>
<dbReference type="GO" id="GO:0004069">
    <property type="term" value="F:L-aspartate:2-oxoglutarate aminotransferase activity"/>
    <property type="evidence" value="ECO:0007669"/>
    <property type="project" value="UniProtKB-EC"/>
</dbReference>
<dbReference type="Gene3D" id="3.90.1150.10">
    <property type="entry name" value="Aspartate Aminotransferase, domain 1"/>
    <property type="match status" value="1"/>
</dbReference>
<feature type="domain" description="Aminotransferase class I/classII large" evidence="8">
    <location>
        <begin position="43"/>
        <end position="389"/>
    </location>
</feature>
<accession>A0A858R388</accession>
<dbReference type="GO" id="GO:0030170">
    <property type="term" value="F:pyridoxal phosphate binding"/>
    <property type="evidence" value="ECO:0007669"/>
    <property type="project" value="InterPro"/>
</dbReference>
<keyword evidence="4 9" id="KW-0032">Aminotransferase</keyword>
<dbReference type="CDD" id="cd00609">
    <property type="entry name" value="AAT_like"/>
    <property type="match status" value="1"/>
</dbReference>
<name>A0A858R388_9PROT</name>
<gene>
    <name evidence="9" type="ORF">HHL28_00835</name>
</gene>
<dbReference type="SUPFAM" id="SSF53383">
    <property type="entry name" value="PLP-dependent transferases"/>
    <property type="match status" value="1"/>
</dbReference>
<organism evidence="9 10">
    <name type="scientific">Aerophototrophica crusticola</name>
    <dbReference type="NCBI Taxonomy" id="1709002"/>
    <lineage>
        <taxon>Bacteria</taxon>
        <taxon>Pseudomonadati</taxon>
        <taxon>Pseudomonadota</taxon>
        <taxon>Alphaproteobacteria</taxon>
        <taxon>Rhodospirillales</taxon>
        <taxon>Rhodospirillaceae</taxon>
        <taxon>Aerophototrophica</taxon>
    </lineage>
</organism>
<evidence type="ECO:0000313" key="10">
    <source>
        <dbReference type="Proteomes" id="UP000501891"/>
    </source>
</evidence>
<dbReference type="PANTHER" id="PTHR46383">
    <property type="entry name" value="ASPARTATE AMINOTRANSFERASE"/>
    <property type="match status" value="1"/>
</dbReference>
<protein>
    <recommendedName>
        <fullName evidence="3">aspartate transaminase</fullName>
        <ecNumber evidence="3">2.6.1.1</ecNumber>
    </recommendedName>
</protein>
<keyword evidence="5" id="KW-0808">Transferase</keyword>
<dbReference type="InterPro" id="IPR015422">
    <property type="entry name" value="PyrdxlP-dep_Trfase_small"/>
</dbReference>
<dbReference type="Pfam" id="PF00155">
    <property type="entry name" value="Aminotran_1_2"/>
    <property type="match status" value="1"/>
</dbReference>
<evidence type="ECO:0000256" key="7">
    <source>
        <dbReference type="ARBA" id="ARBA00049185"/>
    </source>
</evidence>
<dbReference type="NCBIfam" id="NF004770">
    <property type="entry name" value="PRK06108.1"/>
    <property type="match status" value="1"/>
</dbReference>
<evidence type="ECO:0000256" key="1">
    <source>
        <dbReference type="ARBA" id="ARBA00001933"/>
    </source>
</evidence>
<evidence type="ECO:0000313" key="9">
    <source>
        <dbReference type="EMBL" id="QJE71848.1"/>
    </source>
</evidence>
<evidence type="ECO:0000256" key="5">
    <source>
        <dbReference type="ARBA" id="ARBA00022679"/>
    </source>
</evidence>
<dbReference type="EMBL" id="CP051775">
    <property type="protein sequence ID" value="QJE71848.1"/>
    <property type="molecule type" value="Genomic_DNA"/>
</dbReference>
<dbReference type="InterPro" id="IPR004839">
    <property type="entry name" value="Aminotransferase_I/II_large"/>
</dbReference>
<dbReference type="EC" id="2.6.1.1" evidence="3"/>
<dbReference type="InterPro" id="IPR050596">
    <property type="entry name" value="AspAT/PAT-like"/>
</dbReference>